<evidence type="ECO:0000256" key="2">
    <source>
        <dbReference type="SAM" id="MobiDB-lite"/>
    </source>
</evidence>
<organism evidence="5 6">
    <name type="scientific">Arthrobacter rhombi</name>
    <dbReference type="NCBI Taxonomy" id="71253"/>
    <lineage>
        <taxon>Bacteria</taxon>
        <taxon>Bacillati</taxon>
        <taxon>Actinomycetota</taxon>
        <taxon>Actinomycetes</taxon>
        <taxon>Micrococcales</taxon>
        <taxon>Micrococcaceae</taxon>
        <taxon>Arthrobacter</taxon>
    </lineage>
</organism>
<keyword evidence="6" id="KW-1185">Reference proteome</keyword>
<dbReference type="PANTHER" id="PTHR13078:SF56">
    <property type="entry name" value="PEROXISOMAL MULTIFUNCTIONAL ENZYME TYPE 2"/>
    <property type="match status" value="1"/>
</dbReference>
<evidence type="ECO:0000313" key="6">
    <source>
        <dbReference type="Proteomes" id="UP000195913"/>
    </source>
</evidence>
<sequence>MTINVENIGKTTEGDPYSWDSQDALLYALSVGAGASDPAEQLAFTTENSRGIDQQVLPSFAVVLGGSGGSMEDLGDFKLSQILHGGQAITLHRTLEPAGTVIPVSGMTAVHDKGKHAVIELTTELLDARTREPVATSVTTMIIRGEGGFGGDPGPKETWAVPDRPADTTVTRKTADNQALLYRLNGDRNPLHSDPQLARMVGFEQPILHGLCTMGFASLAVLEEVAEADPDRFGAISVRLASPVVPGDELTTTIWHTETGAVFQVRVGETVVLDRGTYTHRPVGAEQGTDAGEAVASPETSREETR</sequence>
<dbReference type="InterPro" id="IPR054357">
    <property type="entry name" value="MFE-2_N"/>
</dbReference>
<dbReference type="GO" id="GO:0003857">
    <property type="term" value="F:(3S)-3-hydroxyacyl-CoA dehydrogenase (NAD+) activity"/>
    <property type="evidence" value="ECO:0007669"/>
    <property type="project" value="TreeGrafter"/>
</dbReference>
<dbReference type="GO" id="GO:0044594">
    <property type="term" value="F:17-beta-hydroxysteroid dehydrogenase (NAD+) activity"/>
    <property type="evidence" value="ECO:0007669"/>
    <property type="project" value="TreeGrafter"/>
</dbReference>
<proteinExistence type="inferred from homology"/>
<reference evidence="5 6" key="1">
    <citation type="submission" date="2017-02" db="EMBL/GenBank/DDBJ databases">
        <authorList>
            <person name="Peterson S.W."/>
        </authorList>
    </citation>
    <scope>NUCLEOTIDE SEQUENCE [LARGE SCALE GENOMIC DNA]</scope>
    <source>
        <strain evidence="5 6">B Ar 00.02</strain>
    </source>
</reference>
<dbReference type="SUPFAM" id="SSF54637">
    <property type="entry name" value="Thioesterase/thiol ester dehydrase-isomerase"/>
    <property type="match status" value="2"/>
</dbReference>
<dbReference type="RefSeq" id="WP_086998594.1">
    <property type="nucleotide sequence ID" value="NZ_FUHW01000032.1"/>
</dbReference>
<evidence type="ECO:0000313" key="5">
    <source>
        <dbReference type="EMBL" id="SJM65267.1"/>
    </source>
</evidence>
<name>A0A1R4GB23_9MICC</name>
<accession>A0A1R4GB23</accession>
<evidence type="ECO:0000259" key="3">
    <source>
        <dbReference type="Pfam" id="PF01575"/>
    </source>
</evidence>
<dbReference type="InterPro" id="IPR029069">
    <property type="entry name" value="HotDog_dom_sf"/>
</dbReference>
<dbReference type="Gene3D" id="3.10.129.10">
    <property type="entry name" value="Hotdog Thioesterase"/>
    <property type="match status" value="1"/>
</dbReference>
<dbReference type="Proteomes" id="UP000195913">
    <property type="component" value="Unassembled WGS sequence"/>
</dbReference>
<feature type="domain" description="MaoC-like" evidence="3">
    <location>
        <begin position="161"/>
        <end position="271"/>
    </location>
</feature>
<feature type="domain" description="Peroxisomal multifunctional enzyme type 2-like N-terminal" evidence="4">
    <location>
        <begin position="17"/>
        <end position="145"/>
    </location>
</feature>
<dbReference type="InterPro" id="IPR002539">
    <property type="entry name" value="MaoC-like_dom"/>
</dbReference>
<dbReference type="Pfam" id="PF22622">
    <property type="entry name" value="MFE-2_hydrat-2_N"/>
    <property type="match status" value="1"/>
</dbReference>
<protein>
    <submittedName>
        <fullName evidence="5">Putative (R)-specific enoyl-CoA hydratase</fullName>
    </submittedName>
</protein>
<feature type="region of interest" description="Disordered" evidence="2">
    <location>
        <begin position="281"/>
        <end position="306"/>
    </location>
</feature>
<evidence type="ECO:0000256" key="1">
    <source>
        <dbReference type="ARBA" id="ARBA00005254"/>
    </source>
</evidence>
<dbReference type="AlphaFoldDB" id="A0A1R4GB23"/>
<dbReference type="GO" id="GO:0004300">
    <property type="term" value="F:enoyl-CoA hydratase activity"/>
    <property type="evidence" value="ECO:0007669"/>
    <property type="project" value="TreeGrafter"/>
</dbReference>
<dbReference type="GO" id="GO:0006635">
    <property type="term" value="P:fatty acid beta-oxidation"/>
    <property type="evidence" value="ECO:0007669"/>
    <property type="project" value="TreeGrafter"/>
</dbReference>
<dbReference type="Pfam" id="PF01575">
    <property type="entry name" value="MaoC_dehydratas"/>
    <property type="match status" value="1"/>
</dbReference>
<evidence type="ECO:0000259" key="4">
    <source>
        <dbReference type="Pfam" id="PF22622"/>
    </source>
</evidence>
<gene>
    <name evidence="5" type="ORF">FM101_09165</name>
</gene>
<dbReference type="CDD" id="cd03448">
    <property type="entry name" value="HDE_HSD"/>
    <property type="match status" value="1"/>
</dbReference>
<comment type="similarity">
    <text evidence="1">Belongs to the enoyl-CoA hydratase/isomerase family.</text>
</comment>
<dbReference type="EMBL" id="FUHW01000032">
    <property type="protein sequence ID" value="SJM65267.1"/>
    <property type="molecule type" value="Genomic_DNA"/>
</dbReference>
<dbReference type="PANTHER" id="PTHR13078">
    <property type="entry name" value="PEROXISOMAL MULTIFUNCTIONAL ENZYME TYPE 2-RELATED"/>
    <property type="match status" value="1"/>
</dbReference>